<feature type="non-terminal residue" evidence="3">
    <location>
        <position position="1"/>
    </location>
</feature>
<accession>X0SNR7</accession>
<organism evidence="3">
    <name type="scientific">marine sediment metagenome</name>
    <dbReference type="NCBI Taxonomy" id="412755"/>
    <lineage>
        <taxon>unclassified sequences</taxon>
        <taxon>metagenomes</taxon>
        <taxon>ecological metagenomes</taxon>
    </lineage>
</organism>
<sequence>GALLDDLSPTLSISNSNSTPHPWDIIPGVLVDIKKSLNEQKVGQATSFFTLIFVLFKKVVCPTFFMPALALGLNRYGFELRN</sequence>
<dbReference type="AlphaFoldDB" id="X0SNR7"/>
<feature type="compositionally biased region" description="Polar residues" evidence="1">
    <location>
        <begin position="9"/>
        <end position="20"/>
    </location>
</feature>
<reference evidence="3" key="1">
    <citation type="journal article" date="2014" name="Front. Microbiol.">
        <title>High frequency of phylogenetically diverse reductive dehalogenase-homologous genes in deep subseafloor sedimentary metagenomes.</title>
        <authorList>
            <person name="Kawai M."/>
            <person name="Futagami T."/>
            <person name="Toyoda A."/>
            <person name="Takaki Y."/>
            <person name="Nishi S."/>
            <person name="Hori S."/>
            <person name="Arai W."/>
            <person name="Tsubouchi T."/>
            <person name="Morono Y."/>
            <person name="Uchiyama I."/>
            <person name="Ito T."/>
            <person name="Fujiyama A."/>
            <person name="Inagaki F."/>
            <person name="Takami H."/>
        </authorList>
    </citation>
    <scope>NUCLEOTIDE SEQUENCE</scope>
    <source>
        <strain evidence="3">Expedition CK06-06</strain>
    </source>
</reference>
<keyword evidence="2" id="KW-1133">Transmembrane helix</keyword>
<evidence type="ECO:0000256" key="2">
    <source>
        <dbReference type="SAM" id="Phobius"/>
    </source>
</evidence>
<evidence type="ECO:0000313" key="3">
    <source>
        <dbReference type="EMBL" id="GAF82743.1"/>
    </source>
</evidence>
<proteinExistence type="predicted"/>
<gene>
    <name evidence="3" type="ORF">S01H1_14267</name>
</gene>
<dbReference type="EMBL" id="BARS01007410">
    <property type="protein sequence ID" value="GAF82743.1"/>
    <property type="molecule type" value="Genomic_DNA"/>
</dbReference>
<keyword evidence="2" id="KW-0472">Membrane</keyword>
<evidence type="ECO:0000256" key="1">
    <source>
        <dbReference type="SAM" id="MobiDB-lite"/>
    </source>
</evidence>
<keyword evidence="2" id="KW-0812">Transmembrane</keyword>
<name>X0SNR7_9ZZZZ</name>
<protein>
    <submittedName>
        <fullName evidence="3">Uncharacterized protein</fullName>
    </submittedName>
</protein>
<feature type="transmembrane region" description="Helical" evidence="2">
    <location>
        <begin position="48"/>
        <end position="73"/>
    </location>
</feature>
<comment type="caution">
    <text evidence="3">The sequence shown here is derived from an EMBL/GenBank/DDBJ whole genome shotgun (WGS) entry which is preliminary data.</text>
</comment>
<feature type="region of interest" description="Disordered" evidence="1">
    <location>
        <begin position="1"/>
        <end position="20"/>
    </location>
</feature>